<dbReference type="PANTHER" id="PTHR31170:SF24">
    <property type="match status" value="1"/>
</dbReference>
<dbReference type="Pfam" id="PF03140">
    <property type="entry name" value="DUF247"/>
    <property type="match status" value="1"/>
</dbReference>
<keyword evidence="2" id="KW-1185">Reference proteome</keyword>
<dbReference type="EMBL" id="CM004391">
    <property type="protein sequence ID" value="OAY49108.2"/>
    <property type="molecule type" value="Genomic_DNA"/>
</dbReference>
<dbReference type="STRING" id="3983.A0A251KSJ7"/>
<dbReference type="InterPro" id="IPR004158">
    <property type="entry name" value="DUF247_pln"/>
</dbReference>
<organism evidence="1 2">
    <name type="scientific">Manihot esculenta</name>
    <name type="common">Cassava</name>
    <name type="synonym">Jatropha manihot</name>
    <dbReference type="NCBI Taxonomy" id="3983"/>
    <lineage>
        <taxon>Eukaryota</taxon>
        <taxon>Viridiplantae</taxon>
        <taxon>Streptophyta</taxon>
        <taxon>Embryophyta</taxon>
        <taxon>Tracheophyta</taxon>
        <taxon>Spermatophyta</taxon>
        <taxon>Magnoliopsida</taxon>
        <taxon>eudicotyledons</taxon>
        <taxon>Gunneridae</taxon>
        <taxon>Pentapetalae</taxon>
        <taxon>rosids</taxon>
        <taxon>fabids</taxon>
        <taxon>Malpighiales</taxon>
        <taxon>Euphorbiaceae</taxon>
        <taxon>Crotonoideae</taxon>
        <taxon>Manihoteae</taxon>
        <taxon>Manihot</taxon>
    </lineage>
</organism>
<dbReference type="Gramene" id="Manes.05G030600.2.v8.1">
    <property type="protein sequence ID" value="Manes.05G030600.2.v8.1.CDS.1"/>
    <property type="gene ID" value="Manes.05G030600.v8.1"/>
</dbReference>
<dbReference type="OrthoDB" id="836179at2759"/>
<gene>
    <name evidence="1" type="ORF">MANES_05G025350v8</name>
</gene>
<name>A0A251KSE8_MANES</name>
<accession>A0A251KSE8</accession>
<evidence type="ECO:0000313" key="1">
    <source>
        <dbReference type="EMBL" id="OAY49108.2"/>
    </source>
</evidence>
<dbReference type="PANTHER" id="PTHR31170">
    <property type="entry name" value="BNAC04G53230D PROTEIN"/>
    <property type="match status" value="1"/>
</dbReference>
<comment type="caution">
    <text evidence="1">The sequence shown here is derived from an EMBL/GenBank/DDBJ whole genome shotgun (WGS) entry which is preliminary data.</text>
</comment>
<sequence>MKVNVNASTGSSMSFVGLGAVVSDSYREFVAAKVWRYPSFFSAKNCIIEILSWIKSKGWQRVLIESDALSVVQIINSSEFTLRSSFELIVSNCKFLLSEIVDTKCCFNCRSRM</sequence>
<dbReference type="Proteomes" id="UP000091857">
    <property type="component" value="Chromosome 5"/>
</dbReference>
<protein>
    <submittedName>
        <fullName evidence="1">Uncharacterized protein</fullName>
    </submittedName>
</protein>
<evidence type="ECO:0000313" key="2">
    <source>
        <dbReference type="Proteomes" id="UP000091857"/>
    </source>
</evidence>
<reference evidence="2" key="1">
    <citation type="journal article" date="2016" name="Nat. Biotechnol.">
        <title>Sequencing wild and cultivated cassava and related species reveals extensive interspecific hybridization and genetic diversity.</title>
        <authorList>
            <person name="Bredeson J.V."/>
            <person name="Lyons J.B."/>
            <person name="Prochnik S.E."/>
            <person name="Wu G.A."/>
            <person name="Ha C.M."/>
            <person name="Edsinger-Gonzales E."/>
            <person name="Grimwood J."/>
            <person name="Schmutz J."/>
            <person name="Rabbi I.Y."/>
            <person name="Egesi C."/>
            <person name="Nauluvula P."/>
            <person name="Lebot V."/>
            <person name="Ndunguru J."/>
            <person name="Mkamilo G."/>
            <person name="Bart R.S."/>
            <person name="Setter T.L."/>
            <person name="Gleadow R.M."/>
            <person name="Kulakow P."/>
            <person name="Ferguson M.E."/>
            <person name="Rounsley S."/>
            <person name="Rokhsar D.S."/>
        </authorList>
    </citation>
    <scope>NUCLEOTIDE SEQUENCE [LARGE SCALE GENOMIC DNA]</scope>
    <source>
        <strain evidence="2">cv. AM560-2</strain>
    </source>
</reference>
<proteinExistence type="predicted"/>